<dbReference type="InterPro" id="IPR013785">
    <property type="entry name" value="Aldolase_TIM"/>
</dbReference>
<dbReference type="EMBL" id="CP006911">
    <property type="protein sequence ID" value="ALE01991.1"/>
    <property type="molecule type" value="Genomic_DNA"/>
</dbReference>
<organism evidence="3 4">
    <name type="scientific">Candidatus Pseudothioglobus singularis PS1</name>
    <dbReference type="NCBI Taxonomy" id="1125411"/>
    <lineage>
        <taxon>Bacteria</taxon>
        <taxon>Pseudomonadati</taxon>
        <taxon>Pseudomonadota</taxon>
        <taxon>Gammaproteobacteria</taxon>
        <taxon>Candidatus Pseudothioglobaceae</taxon>
        <taxon>Candidatus Pseudothioglobus</taxon>
    </lineage>
</organism>
<name>A0A0M3T206_9GAMM</name>
<dbReference type="GO" id="GO:0061595">
    <property type="term" value="F:6-deoxy-6-sulfofructose-1-phosphate aldolase activity"/>
    <property type="evidence" value="ECO:0007669"/>
    <property type="project" value="TreeGrafter"/>
</dbReference>
<accession>A0A0M3T206</accession>
<dbReference type="GO" id="GO:1902777">
    <property type="term" value="P:6-sulfoquinovose(1-) catabolic process"/>
    <property type="evidence" value="ECO:0007669"/>
    <property type="project" value="TreeGrafter"/>
</dbReference>
<evidence type="ECO:0000256" key="2">
    <source>
        <dbReference type="ARBA" id="ARBA00023239"/>
    </source>
</evidence>
<dbReference type="SMART" id="SM01133">
    <property type="entry name" value="DeoC"/>
    <property type="match status" value="1"/>
</dbReference>
<proteinExistence type="inferred from homology"/>
<dbReference type="AlphaFoldDB" id="A0A0M3T206"/>
<dbReference type="RefSeq" id="WP_053820206.1">
    <property type="nucleotide sequence ID" value="NZ_CP006911.1"/>
</dbReference>
<dbReference type="Pfam" id="PF01791">
    <property type="entry name" value="DeoC"/>
    <property type="match status" value="1"/>
</dbReference>
<sequence>MNTQNLGKLIHLKKLCTENNHFQMLAVDQRPPIFNIISQATGKKHTYSQVVECKKLITSHMSEFATAILMDPHYSLSNLLSFNKSKGLVITLEEHSFTETKKGRYSKNIPNWSVEKIKRAGGDAVKVLAWYRPDAESKSIEHQKNYVREIGQECEKYSIPFLLELLVYPFQDDENHTTEYQEQKQKKTQHVIDSVKEFAKDEYKVDIFKLESPVDSSQLEGEISQDTKAAFKDLSLATNNKPWVVLSSGMGKDSFYKCLELAYKNGASGYLAGRTIWLDAFNQYPNIKQVEEGLKKDSRSYVNKLNELTASNAQSLETYFNNGFKIESPEQFTKEFGGFE</sequence>
<dbReference type="STRING" id="1125411.W908_05160"/>
<dbReference type="SUPFAM" id="SSF51569">
    <property type="entry name" value="Aldolase"/>
    <property type="match status" value="1"/>
</dbReference>
<protein>
    <submittedName>
        <fullName evidence="3">Tagatose-bisphosphate aldolase</fullName>
    </submittedName>
</protein>
<gene>
    <name evidence="3" type="ORF">W908_05160</name>
</gene>
<reference evidence="3 4" key="1">
    <citation type="journal article" date="2015" name="Genome Announc.">
        <title>Genome Sequence of 'Candidatus Thioglobus singularis' Strain PS1, a Mixotroph from the SUP05 Clade of Marine Gammaproteobacteria.</title>
        <authorList>
            <person name="Marshall K.T."/>
            <person name="Morris R.M."/>
        </authorList>
    </citation>
    <scope>NUCLEOTIDE SEQUENCE [LARGE SCALE GENOMIC DNA]</scope>
    <source>
        <strain evidence="3 4">PS1</strain>
    </source>
</reference>
<dbReference type="OrthoDB" id="106309at2"/>
<keyword evidence="4" id="KW-1185">Reference proteome</keyword>
<comment type="similarity">
    <text evidence="1">Belongs to the aldolase LacD family.</text>
</comment>
<dbReference type="InterPro" id="IPR050552">
    <property type="entry name" value="LacD_aldolase"/>
</dbReference>
<dbReference type="Gene3D" id="3.20.20.70">
    <property type="entry name" value="Aldolase class I"/>
    <property type="match status" value="1"/>
</dbReference>
<dbReference type="PATRIC" id="fig|1125411.7.peg.1016"/>
<dbReference type="Proteomes" id="UP000068905">
    <property type="component" value="Chromosome"/>
</dbReference>
<evidence type="ECO:0000256" key="1">
    <source>
        <dbReference type="ARBA" id="ARBA00008679"/>
    </source>
</evidence>
<dbReference type="NCBIfam" id="NF009498">
    <property type="entry name" value="PRK12858.1"/>
    <property type="match status" value="1"/>
</dbReference>
<evidence type="ECO:0000313" key="4">
    <source>
        <dbReference type="Proteomes" id="UP000068905"/>
    </source>
</evidence>
<evidence type="ECO:0000313" key="3">
    <source>
        <dbReference type="EMBL" id="ALE01991.1"/>
    </source>
</evidence>
<keyword evidence="2" id="KW-0456">Lyase</keyword>
<dbReference type="PANTHER" id="PTHR39340">
    <property type="entry name" value="SULFOFRUCTOSEPHOSPHATE ALDOLASE"/>
    <property type="match status" value="1"/>
</dbReference>
<dbReference type="KEGG" id="tsn:W908_05160"/>
<dbReference type="PANTHER" id="PTHR39340:SF1">
    <property type="entry name" value="SULFOFRUCTOSEPHOSPHATE ALDOLASE"/>
    <property type="match status" value="1"/>
</dbReference>
<dbReference type="InterPro" id="IPR002915">
    <property type="entry name" value="DeoC/FbaB/LacD_aldolase"/>
</dbReference>